<keyword evidence="4 14" id="KW-1133">Transmembrane helix</keyword>
<organism evidence="18 19">
    <name type="scientific">Dreissena polymorpha</name>
    <name type="common">Zebra mussel</name>
    <name type="synonym">Mytilus polymorpha</name>
    <dbReference type="NCBI Taxonomy" id="45954"/>
    <lineage>
        <taxon>Eukaryota</taxon>
        <taxon>Metazoa</taxon>
        <taxon>Spiralia</taxon>
        <taxon>Lophotrochozoa</taxon>
        <taxon>Mollusca</taxon>
        <taxon>Bivalvia</taxon>
        <taxon>Autobranchia</taxon>
        <taxon>Heteroconchia</taxon>
        <taxon>Euheterodonta</taxon>
        <taxon>Imparidentia</taxon>
        <taxon>Neoheterodontei</taxon>
        <taxon>Myida</taxon>
        <taxon>Dreissenoidea</taxon>
        <taxon>Dreissenidae</taxon>
        <taxon>Dreissena</taxon>
    </lineage>
</organism>
<dbReference type="SMART" id="SM00079">
    <property type="entry name" value="PBPe"/>
    <property type="match status" value="1"/>
</dbReference>
<feature type="domain" description="Ionotropic glutamate receptor C-terminal" evidence="16">
    <location>
        <begin position="447"/>
        <end position="795"/>
    </location>
</feature>
<dbReference type="PANTHER" id="PTHR18966">
    <property type="entry name" value="IONOTROPIC GLUTAMATE RECEPTOR"/>
    <property type="match status" value="1"/>
</dbReference>
<feature type="transmembrane region" description="Helical" evidence="14">
    <location>
        <begin position="636"/>
        <end position="656"/>
    </location>
</feature>
<feature type="domain" description="Ionotropic glutamate receptor L-glutamate and glycine-binding" evidence="17">
    <location>
        <begin position="455"/>
        <end position="521"/>
    </location>
</feature>
<keyword evidence="19" id="KW-1185">Reference proteome</keyword>
<evidence type="ECO:0000259" key="16">
    <source>
        <dbReference type="SMART" id="SM00079"/>
    </source>
</evidence>
<keyword evidence="15" id="KW-0732">Signal</keyword>
<dbReference type="InterPro" id="IPR028082">
    <property type="entry name" value="Peripla_BP_I"/>
</dbReference>
<dbReference type="InterPro" id="IPR019594">
    <property type="entry name" value="Glu/Gly-bd"/>
</dbReference>
<dbReference type="InterPro" id="IPR001828">
    <property type="entry name" value="ANF_lig-bd_rcpt"/>
</dbReference>
<proteinExistence type="predicted"/>
<dbReference type="InterPro" id="IPR001320">
    <property type="entry name" value="Iontro_rcpt_C"/>
</dbReference>
<evidence type="ECO:0000256" key="7">
    <source>
        <dbReference type="ARBA" id="ARBA00023136"/>
    </source>
</evidence>
<evidence type="ECO:0000256" key="1">
    <source>
        <dbReference type="ARBA" id="ARBA00004141"/>
    </source>
</evidence>
<keyword evidence="7 14" id="KW-0472">Membrane</keyword>
<dbReference type="GO" id="GO:0045211">
    <property type="term" value="C:postsynaptic membrane"/>
    <property type="evidence" value="ECO:0007669"/>
    <property type="project" value="UniProtKB-SubCell"/>
</dbReference>
<dbReference type="Proteomes" id="UP000828390">
    <property type="component" value="Unassembled WGS sequence"/>
</dbReference>
<keyword evidence="3 14" id="KW-0812">Transmembrane</keyword>
<keyword evidence="11" id="KW-1071">Ligand-gated ion channel</keyword>
<dbReference type="AlphaFoldDB" id="A0A9D4N609"/>
<feature type="transmembrane region" description="Helical" evidence="14">
    <location>
        <begin position="819"/>
        <end position="838"/>
    </location>
</feature>
<dbReference type="Pfam" id="PF01094">
    <property type="entry name" value="ANF_receptor"/>
    <property type="match status" value="1"/>
</dbReference>
<evidence type="ECO:0000256" key="6">
    <source>
        <dbReference type="ARBA" id="ARBA00023065"/>
    </source>
</evidence>
<dbReference type="SMART" id="SM00918">
    <property type="entry name" value="Lig_chan-Glu_bd"/>
    <property type="match status" value="1"/>
</dbReference>
<evidence type="ECO:0000313" key="18">
    <source>
        <dbReference type="EMBL" id="KAH3887367.1"/>
    </source>
</evidence>
<evidence type="ECO:0000256" key="14">
    <source>
        <dbReference type="SAM" id="Phobius"/>
    </source>
</evidence>
<evidence type="ECO:0000256" key="9">
    <source>
        <dbReference type="ARBA" id="ARBA00023180"/>
    </source>
</evidence>
<dbReference type="InterPro" id="IPR015683">
    <property type="entry name" value="Ionotropic_Glu_rcpt"/>
</dbReference>
<dbReference type="Pfam" id="PF10613">
    <property type="entry name" value="Lig_chan-Glu_bd"/>
    <property type="match status" value="1"/>
</dbReference>
<reference evidence="18" key="1">
    <citation type="journal article" date="2019" name="bioRxiv">
        <title>The Genome of the Zebra Mussel, Dreissena polymorpha: A Resource for Invasive Species Research.</title>
        <authorList>
            <person name="McCartney M.A."/>
            <person name="Auch B."/>
            <person name="Kono T."/>
            <person name="Mallez S."/>
            <person name="Zhang Y."/>
            <person name="Obille A."/>
            <person name="Becker A."/>
            <person name="Abrahante J.E."/>
            <person name="Garbe J."/>
            <person name="Badalamenti J.P."/>
            <person name="Herman A."/>
            <person name="Mangelson H."/>
            <person name="Liachko I."/>
            <person name="Sullivan S."/>
            <person name="Sone E.D."/>
            <person name="Koren S."/>
            <person name="Silverstein K.A.T."/>
            <person name="Beckman K.B."/>
            <person name="Gohl D.M."/>
        </authorList>
    </citation>
    <scope>NUCLEOTIDE SEQUENCE</scope>
    <source>
        <strain evidence="18">Duluth1</strain>
        <tissue evidence="18">Whole animal</tissue>
    </source>
</reference>
<dbReference type="FunFam" id="3.40.190.10:FF:000210">
    <property type="entry name" value="Glutamate receptor ionotropic, kainate 1"/>
    <property type="match status" value="1"/>
</dbReference>
<evidence type="ECO:0000256" key="4">
    <source>
        <dbReference type="ARBA" id="ARBA00022989"/>
    </source>
</evidence>
<evidence type="ECO:0000256" key="3">
    <source>
        <dbReference type="ARBA" id="ARBA00022692"/>
    </source>
</evidence>
<evidence type="ECO:0000256" key="2">
    <source>
        <dbReference type="ARBA" id="ARBA00022448"/>
    </source>
</evidence>
<dbReference type="SUPFAM" id="SSF53822">
    <property type="entry name" value="Periplasmic binding protein-like I"/>
    <property type="match status" value="1"/>
</dbReference>
<feature type="signal peptide" evidence="15">
    <location>
        <begin position="1"/>
        <end position="21"/>
    </location>
</feature>
<reference evidence="18" key="2">
    <citation type="submission" date="2020-11" db="EMBL/GenBank/DDBJ databases">
        <authorList>
            <person name="McCartney M.A."/>
            <person name="Auch B."/>
            <person name="Kono T."/>
            <person name="Mallez S."/>
            <person name="Becker A."/>
            <person name="Gohl D.M."/>
            <person name="Silverstein K.A.T."/>
            <person name="Koren S."/>
            <person name="Bechman K.B."/>
            <person name="Herman A."/>
            <person name="Abrahante J.E."/>
            <person name="Garbe J."/>
        </authorList>
    </citation>
    <scope>NUCLEOTIDE SEQUENCE</scope>
    <source>
        <strain evidence="18">Duluth1</strain>
        <tissue evidence="18">Whole animal</tissue>
    </source>
</reference>
<dbReference type="Gene3D" id="3.40.50.2300">
    <property type="match status" value="2"/>
</dbReference>
<feature type="transmembrane region" description="Helical" evidence="14">
    <location>
        <begin position="574"/>
        <end position="594"/>
    </location>
</feature>
<dbReference type="SUPFAM" id="SSF81324">
    <property type="entry name" value="Voltage-gated potassium channels"/>
    <property type="match status" value="1"/>
</dbReference>
<dbReference type="EMBL" id="JAIWYP010000001">
    <property type="protein sequence ID" value="KAH3887367.1"/>
    <property type="molecule type" value="Genomic_DNA"/>
</dbReference>
<keyword evidence="12" id="KW-0407">Ion channel</keyword>
<keyword evidence="9" id="KW-0325">Glycoprotein</keyword>
<dbReference type="GO" id="GO:0015276">
    <property type="term" value="F:ligand-gated monoatomic ion channel activity"/>
    <property type="evidence" value="ECO:0007669"/>
    <property type="project" value="InterPro"/>
</dbReference>
<dbReference type="Gene3D" id="3.40.190.10">
    <property type="entry name" value="Periplasmic binding protein-like II"/>
    <property type="match status" value="2"/>
</dbReference>
<name>A0A9D4N609_DREPO</name>
<keyword evidence="6" id="KW-0406">Ion transport</keyword>
<keyword evidence="10" id="KW-0628">Postsynaptic cell membrane</keyword>
<evidence type="ECO:0000313" key="19">
    <source>
        <dbReference type="Proteomes" id="UP000828390"/>
    </source>
</evidence>
<dbReference type="Gene3D" id="1.10.287.70">
    <property type="match status" value="1"/>
</dbReference>
<sequence length="881" mass="100574">MDVMIHLLIIMAMLLFELTWECPPAKTRYDFIIGVLSPKAGESPLQGTFDEYSKMSYDRVAKCFNTPYNVNLDVENLLNITKAGWTDIRDGIDTALSVQANTKRAIGLSVVVGPFYQNLAMVLEELQIPYIVTDYMGFEWSDTSRVDNIVKWNTILEVRPSMAEFNNAVVDLFVYKKWGSAVMIMPEFPKDNQVCQNLARQMVEHNISPITYTLKFSEMEDEMRNKTAEVLRNVQLLEQKHIVICSPRDDKYNLIQLVLEEASLFQMLADETYSFFILDPTTQLKPLTEINMYRKGFFAAKCDILAYRYKDIKNKESSNFNSGYGFGAADAAKIINDAKNYYLDRHESEKYEALNKELFLTVLKEVVISSGETGFIQFNKDGARVNYSLSLYNHGGINMYSKEATWMKKSDDLEKSKDTAFHGYLIPTQKENAHSKEARGIFKDVERVVVVQEEPFVMIRKPPKGVSFEGNDRFEGFTIDLLKKISQDLNFQYEIVLTNEYGLPRNIQKTDWGGIVGEILAKNATLGMGAISITSERKSVIDFSIGVVSTGINILITRPEEQFNMFQFLTPFSLQLWMAIIGSSLGICIVYLLLDIRSTHRVFTLKSTLWFSLGTLLMKGSDTCPRRTSQRILTTGYLFFVLITVSTYTANMAAFLTKMNLEEPIDSFEELAKRDDVTVYTVNNSATRNFLENSGKNTDFHRIWEKIGLVSNATEGRRKVTDSPGTSAFIFDSMINSYSEKKYCKTQSVSAPILLQEHGIAMYNGAPFKSSLNIELLELRESGFIQELKKKWWENTRECDFDFQSRSSKQVSFDLQHTAGVFIVGCFGLGLALILFMFKKLYVTMTRRFKLKTNRNVKGDETLCKETSHDMNSYDTKHSIV</sequence>
<evidence type="ECO:0000256" key="11">
    <source>
        <dbReference type="ARBA" id="ARBA00023286"/>
    </source>
</evidence>
<keyword evidence="2" id="KW-0813">Transport</keyword>
<gene>
    <name evidence="18" type="ORF">DPMN_011383</name>
</gene>
<evidence type="ECO:0000256" key="8">
    <source>
        <dbReference type="ARBA" id="ARBA00023170"/>
    </source>
</evidence>
<accession>A0A9D4N609</accession>
<evidence type="ECO:0000256" key="13">
    <source>
        <dbReference type="ARBA" id="ARBA00034100"/>
    </source>
</evidence>
<evidence type="ECO:0000256" key="15">
    <source>
        <dbReference type="SAM" id="SignalP"/>
    </source>
</evidence>
<comment type="subcellular location">
    <subcellularLocation>
        <location evidence="1">Membrane</location>
        <topology evidence="1">Multi-pass membrane protein</topology>
    </subcellularLocation>
    <subcellularLocation>
        <location evidence="13">Postsynaptic cell membrane</location>
    </subcellularLocation>
</comment>
<evidence type="ECO:0000256" key="5">
    <source>
        <dbReference type="ARBA" id="ARBA00023018"/>
    </source>
</evidence>
<evidence type="ECO:0000256" key="10">
    <source>
        <dbReference type="ARBA" id="ARBA00023257"/>
    </source>
</evidence>
<evidence type="ECO:0000259" key="17">
    <source>
        <dbReference type="SMART" id="SM00918"/>
    </source>
</evidence>
<protein>
    <submittedName>
        <fullName evidence="18">Uncharacterized protein</fullName>
    </submittedName>
</protein>
<dbReference type="SUPFAM" id="SSF53850">
    <property type="entry name" value="Periplasmic binding protein-like II"/>
    <property type="match status" value="1"/>
</dbReference>
<keyword evidence="8" id="KW-0675">Receptor</keyword>
<dbReference type="Pfam" id="PF00060">
    <property type="entry name" value="Lig_chan"/>
    <property type="match status" value="1"/>
</dbReference>
<comment type="caution">
    <text evidence="18">The sequence shown here is derived from an EMBL/GenBank/DDBJ whole genome shotgun (WGS) entry which is preliminary data.</text>
</comment>
<evidence type="ECO:0000256" key="12">
    <source>
        <dbReference type="ARBA" id="ARBA00023303"/>
    </source>
</evidence>
<keyword evidence="5" id="KW-0770">Synapse</keyword>
<feature type="chain" id="PRO_5038887759" evidence="15">
    <location>
        <begin position="22"/>
        <end position="881"/>
    </location>
</feature>